<accession>A0AA36IMM4</accession>
<organism evidence="2 3">
    <name type="scientific">Effrenium voratum</name>
    <dbReference type="NCBI Taxonomy" id="2562239"/>
    <lineage>
        <taxon>Eukaryota</taxon>
        <taxon>Sar</taxon>
        <taxon>Alveolata</taxon>
        <taxon>Dinophyceae</taxon>
        <taxon>Suessiales</taxon>
        <taxon>Symbiodiniaceae</taxon>
        <taxon>Effrenium</taxon>
    </lineage>
</organism>
<evidence type="ECO:0000313" key="3">
    <source>
        <dbReference type="Proteomes" id="UP001178507"/>
    </source>
</evidence>
<reference evidence="2" key="1">
    <citation type="submission" date="2023-08" db="EMBL/GenBank/DDBJ databases">
        <authorList>
            <person name="Chen Y."/>
            <person name="Shah S."/>
            <person name="Dougan E. K."/>
            <person name="Thang M."/>
            <person name="Chan C."/>
        </authorList>
    </citation>
    <scope>NUCLEOTIDE SEQUENCE</scope>
</reference>
<feature type="region of interest" description="Disordered" evidence="1">
    <location>
        <begin position="275"/>
        <end position="297"/>
    </location>
</feature>
<dbReference type="EMBL" id="CAUJNA010002077">
    <property type="protein sequence ID" value="CAJ1390444.1"/>
    <property type="molecule type" value="Genomic_DNA"/>
</dbReference>
<evidence type="ECO:0000313" key="2">
    <source>
        <dbReference type="EMBL" id="CAJ1390444.1"/>
    </source>
</evidence>
<proteinExistence type="predicted"/>
<evidence type="ECO:0000256" key="1">
    <source>
        <dbReference type="SAM" id="MobiDB-lite"/>
    </source>
</evidence>
<comment type="caution">
    <text evidence="2">The sequence shown here is derived from an EMBL/GenBank/DDBJ whole genome shotgun (WGS) entry which is preliminary data.</text>
</comment>
<feature type="non-terminal residue" evidence="2">
    <location>
        <position position="1"/>
    </location>
</feature>
<feature type="region of interest" description="Disordered" evidence="1">
    <location>
        <begin position="170"/>
        <end position="197"/>
    </location>
</feature>
<gene>
    <name evidence="2" type="ORF">EVOR1521_LOCUS15864</name>
</gene>
<dbReference type="AlphaFoldDB" id="A0AA36IMM4"/>
<keyword evidence="3" id="KW-1185">Reference proteome</keyword>
<feature type="compositionally biased region" description="Polar residues" evidence="1">
    <location>
        <begin position="285"/>
        <end position="297"/>
    </location>
</feature>
<sequence length="297" mass="32898">MGAVKDFMQTVNFCRHVLGMSGGDALTTPWISGIVRGAQFVCKERKQSRVLTVQEVLTLECILIDGRFSLTDRYGAGCILFLLYSRARVSDVRNVSSHFADIVEGSARAGFIEEVGFKAGGDMCRVFSGGFHSAWHQSYAFIMACEIWKIFLPDATRSGMISLDKDAGAERLSSNSLPPDQASERHDELEGLTDEQEPQAVFQEKCREFKLPADSMQVLQKVTKEITIDAHQRLQVKDGKSKVTCETHSELLLTQALLRRALALDLTGGVRRLDDGSLPLDAQFPSLQTDPPLQMQP</sequence>
<name>A0AA36IMM4_9DINO</name>
<dbReference type="Proteomes" id="UP001178507">
    <property type="component" value="Unassembled WGS sequence"/>
</dbReference>
<protein>
    <submittedName>
        <fullName evidence="2">Uncharacterized protein</fullName>
    </submittedName>
</protein>